<dbReference type="GO" id="GO:0031124">
    <property type="term" value="P:mRNA 3'-end processing"/>
    <property type="evidence" value="ECO:0007669"/>
    <property type="project" value="InterPro"/>
</dbReference>
<dbReference type="InterPro" id="IPR045243">
    <property type="entry name" value="Rna14-like"/>
</dbReference>
<evidence type="ECO:0000256" key="1">
    <source>
        <dbReference type="SAM" id="MobiDB-lite"/>
    </source>
</evidence>
<gene>
    <name evidence="2" type="ORF">GSOID_T00001479001</name>
</gene>
<name>E4Y3C7_OIKDI</name>
<accession>E4Y3C7</accession>
<evidence type="ECO:0000313" key="2">
    <source>
        <dbReference type="EMBL" id="CBY16342.1"/>
    </source>
</evidence>
<dbReference type="PANTHER" id="PTHR19980">
    <property type="entry name" value="RNA CLEAVAGE STIMULATION FACTOR"/>
    <property type="match status" value="1"/>
</dbReference>
<dbReference type="InParanoid" id="E4Y3C7"/>
<keyword evidence="3" id="KW-1185">Reference proteome</keyword>
<dbReference type="EMBL" id="FN654104">
    <property type="protein sequence ID" value="CBY16342.1"/>
    <property type="molecule type" value="Genomic_DNA"/>
</dbReference>
<dbReference type="Proteomes" id="UP000001307">
    <property type="component" value="Unassembled WGS sequence"/>
</dbReference>
<feature type="compositionally biased region" description="Polar residues" evidence="1">
    <location>
        <begin position="127"/>
        <end position="138"/>
    </location>
</feature>
<dbReference type="GO" id="GO:0003729">
    <property type="term" value="F:mRNA binding"/>
    <property type="evidence" value="ECO:0007669"/>
    <property type="project" value="TreeGrafter"/>
</dbReference>
<feature type="region of interest" description="Disordered" evidence="1">
    <location>
        <begin position="124"/>
        <end position="160"/>
    </location>
</feature>
<dbReference type="GO" id="GO:0005634">
    <property type="term" value="C:nucleus"/>
    <property type="evidence" value="ECO:0007669"/>
    <property type="project" value="TreeGrafter"/>
</dbReference>
<dbReference type="AlphaFoldDB" id="E4Y3C7"/>
<dbReference type="OrthoDB" id="26282at2759"/>
<reference evidence="2" key="1">
    <citation type="journal article" date="2010" name="Science">
        <title>Plasticity of animal genome architecture unmasked by rapid evolution of a pelagic tunicate.</title>
        <authorList>
            <person name="Denoeud F."/>
            <person name="Henriet S."/>
            <person name="Mungpakdee S."/>
            <person name="Aury J.M."/>
            <person name="Da Silva C."/>
            <person name="Brinkmann H."/>
            <person name="Mikhaleva J."/>
            <person name="Olsen L.C."/>
            <person name="Jubin C."/>
            <person name="Canestro C."/>
            <person name="Bouquet J.M."/>
            <person name="Danks G."/>
            <person name="Poulain J."/>
            <person name="Campsteijn C."/>
            <person name="Adamski M."/>
            <person name="Cross I."/>
            <person name="Yadetie F."/>
            <person name="Muffato M."/>
            <person name="Louis A."/>
            <person name="Butcher S."/>
            <person name="Tsagkogeorga G."/>
            <person name="Konrad A."/>
            <person name="Singh S."/>
            <person name="Jensen M.F."/>
            <person name="Cong E.H."/>
            <person name="Eikeseth-Otteraa H."/>
            <person name="Noel B."/>
            <person name="Anthouard V."/>
            <person name="Porcel B.M."/>
            <person name="Kachouri-Lafond R."/>
            <person name="Nishino A."/>
            <person name="Ugolini M."/>
            <person name="Chourrout P."/>
            <person name="Nishida H."/>
            <person name="Aasland R."/>
            <person name="Huzurbazar S."/>
            <person name="Westhof E."/>
            <person name="Delsuc F."/>
            <person name="Lehrach H."/>
            <person name="Reinhardt R."/>
            <person name="Weissenbach J."/>
            <person name="Roy S.W."/>
            <person name="Artiguenave F."/>
            <person name="Postlethwait J.H."/>
            <person name="Manak J.R."/>
            <person name="Thompson E.M."/>
            <person name="Jaillon O."/>
            <person name="Du Pasquier L."/>
            <person name="Boudinot P."/>
            <person name="Liberles D.A."/>
            <person name="Volff J.N."/>
            <person name="Philippe H."/>
            <person name="Lenhard B."/>
            <person name="Roest Crollius H."/>
            <person name="Wincker P."/>
            <person name="Chourrout D."/>
        </authorList>
    </citation>
    <scope>NUCLEOTIDE SEQUENCE [LARGE SCALE GENOMIC DNA]</scope>
</reference>
<sequence length="160" mass="17841">MGYKDAGSLMSELIPSAEKTPKTPHQVLNQIVHRQNGSSNVPVDDIGYAKPDINHMIPFKPRRIPVPGSHPVSGGEFPMPQTAHNALKLMPPPVCFHGPFVRVDDLIDKFRSGEIPNIDEFIRNKNTKVGQKRNAQAKSQEESAVGNDVFRQRQQKRAKT</sequence>
<proteinExistence type="predicted"/>
<organism evidence="2">
    <name type="scientific">Oikopleura dioica</name>
    <name type="common">Tunicate</name>
    <dbReference type="NCBI Taxonomy" id="34765"/>
    <lineage>
        <taxon>Eukaryota</taxon>
        <taxon>Metazoa</taxon>
        <taxon>Chordata</taxon>
        <taxon>Tunicata</taxon>
        <taxon>Appendicularia</taxon>
        <taxon>Copelata</taxon>
        <taxon>Oikopleuridae</taxon>
        <taxon>Oikopleura</taxon>
    </lineage>
</organism>
<evidence type="ECO:0000313" key="3">
    <source>
        <dbReference type="Proteomes" id="UP000001307"/>
    </source>
</evidence>
<dbReference type="PANTHER" id="PTHR19980:SF0">
    <property type="entry name" value="CLEAVAGE STIMULATION FACTOR SUBUNIT 3"/>
    <property type="match status" value="1"/>
</dbReference>
<protein>
    <submittedName>
        <fullName evidence="2">Uncharacterized protein</fullName>
    </submittedName>
</protein>